<dbReference type="Pfam" id="PF08719">
    <property type="entry name" value="NADAR"/>
    <property type="match status" value="1"/>
</dbReference>
<dbReference type="EMBL" id="CATQJA010002706">
    <property type="protein sequence ID" value="CAJ0585550.1"/>
    <property type="molecule type" value="Genomic_DNA"/>
</dbReference>
<evidence type="ECO:0000259" key="2">
    <source>
        <dbReference type="Pfam" id="PF08719"/>
    </source>
</evidence>
<comment type="caution">
    <text evidence="3">The sequence shown here is derived from an EMBL/GenBank/DDBJ whole genome shotgun (WGS) entry which is preliminary data.</text>
</comment>
<keyword evidence="4" id="KW-1185">Reference proteome</keyword>
<dbReference type="Proteomes" id="UP001177023">
    <property type="component" value="Unassembled WGS sequence"/>
</dbReference>
<evidence type="ECO:0000313" key="3">
    <source>
        <dbReference type="EMBL" id="CAJ0585550.1"/>
    </source>
</evidence>
<feature type="region of interest" description="Disordered" evidence="1">
    <location>
        <begin position="83"/>
        <end position="124"/>
    </location>
</feature>
<protein>
    <recommendedName>
        <fullName evidence="2">NADAR domain-containing protein</fullName>
    </recommendedName>
</protein>
<dbReference type="CDD" id="cd15457">
    <property type="entry name" value="NADAR"/>
    <property type="match status" value="1"/>
</dbReference>
<dbReference type="Gene3D" id="1.10.357.40">
    <property type="entry name" value="YbiA-like"/>
    <property type="match status" value="1"/>
</dbReference>
<name>A0AA36DFV6_9BILA</name>
<feature type="domain" description="NADAR" evidence="2">
    <location>
        <begin position="161"/>
        <end position="358"/>
    </location>
</feature>
<reference evidence="3" key="1">
    <citation type="submission" date="2023-06" db="EMBL/GenBank/DDBJ databases">
        <authorList>
            <person name="Delattre M."/>
        </authorList>
    </citation>
    <scope>NUCLEOTIDE SEQUENCE</scope>
    <source>
        <strain evidence="3">AF72</strain>
    </source>
</reference>
<dbReference type="InterPro" id="IPR012816">
    <property type="entry name" value="NADAR"/>
</dbReference>
<proteinExistence type="predicted"/>
<sequence length="411" mass="46329">MFSSLNPSWTPPASAWGEMNTWRRPAYQAQWSMPPSSTRNYAYTGSWGLQEIVYQVEYQTPHYRQASGNVFHLNRAVTPIVNEEKQPRAKKAKKRRRRKPAKMNFNGRGGYNGYGGRGRGSFPRKQFFRKRDNQQDDIPYSAVPEGEPFSTFPIKFDNIVCFHGFQSIFTTQHMFPVLIDGRIYESCDHYYQIEKTQQLCGKTSDKMTATVRDSTGKRLDGQTGFRSHEEKGYSALAKDMIREQGITKEVVEDWRRTKGLAAIQKALSAKVSQCEQMRTALRNTGDKILVHAYAGDAIYGAGTRLPGIKAWCDEQQKTQNVLTLPMRFPLDNETVQQCPATGKGRNVLGVILMQLRYLLIRSQIEEVDLSSVFDGLAAPTGASAVDTKEILDDPMEGFNIGGGTIQQPILA</sequence>
<gene>
    <name evidence="3" type="ORF">MSPICULIGERA_LOCUS23566</name>
</gene>
<feature type="non-terminal residue" evidence="3">
    <location>
        <position position="1"/>
    </location>
</feature>
<feature type="compositionally biased region" description="Basic residues" evidence="1">
    <location>
        <begin position="88"/>
        <end position="101"/>
    </location>
</feature>
<organism evidence="3 4">
    <name type="scientific">Mesorhabditis spiculigera</name>
    <dbReference type="NCBI Taxonomy" id="96644"/>
    <lineage>
        <taxon>Eukaryota</taxon>
        <taxon>Metazoa</taxon>
        <taxon>Ecdysozoa</taxon>
        <taxon>Nematoda</taxon>
        <taxon>Chromadorea</taxon>
        <taxon>Rhabditida</taxon>
        <taxon>Rhabditina</taxon>
        <taxon>Rhabditomorpha</taxon>
        <taxon>Rhabditoidea</taxon>
        <taxon>Rhabditidae</taxon>
        <taxon>Mesorhabditinae</taxon>
        <taxon>Mesorhabditis</taxon>
    </lineage>
</organism>
<dbReference type="SUPFAM" id="SSF143990">
    <property type="entry name" value="YbiA-like"/>
    <property type="match status" value="1"/>
</dbReference>
<evidence type="ECO:0000256" key="1">
    <source>
        <dbReference type="SAM" id="MobiDB-lite"/>
    </source>
</evidence>
<dbReference type="AlphaFoldDB" id="A0AA36DFV6"/>
<dbReference type="InterPro" id="IPR037238">
    <property type="entry name" value="YbiA-like_sf"/>
</dbReference>
<accession>A0AA36DFV6</accession>
<feature type="compositionally biased region" description="Gly residues" evidence="1">
    <location>
        <begin position="107"/>
        <end position="119"/>
    </location>
</feature>
<evidence type="ECO:0000313" key="4">
    <source>
        <dbReference type="Proteomes" id="UP001177023"/>
    </source>
</evidence>